<organism evidence="1 2">
    <name type="scientific">Acidithiobacillus sulfuriphilus</name>
    <dbReference type="NCBI Taxonomy" id="1867749"/>
    <lineage>
        <taxon>Bacteria</taxon>
        <taxon>Pseudomonadati</taxon>
        <taxon>Pseudomonadota</taxon>
        <taxon>Acidithiobacillia</taxon>
        <taxon>Acidithiobacillales</taxon>
        <taxon>Acidithiobacillaceae</taxon>
        <taxon>Acidithiobacillus</taxon>
    </lineage>
</organism>
<dbReference type="EMBL" id="CP127527">
    <property type="protein sequence ID" value="XRI75847.1"/>
    <property type="molecule type" value="Genomic_DNA"/>
</dbReference>
<keyword evidence="1" id="KW-0449">Lipoprotein</keyword>
<name>A0ACD5HJP9_9PROT</name>
<sequence>MRRGLILCAGILAMSTGLSACATADTPGRGTQGPAVADNPDPLEPVNRPIFHFNMGLWDYVLHPVTEGYRAVTPEVFREGVSNVFNNVGTPYIFINDFLQGRGRQGMEDLSRFLVNTIFGLGGLFDVANKLDLPPHDNGFGVTLGVWGVPQGPYLVLPFYGPSSVRNLPGIAMSIFTGPAYYISSSTAQYALSGMGVVDTGYTERESIRMVQEAVNPYVFMRNAWEQHEQYLINGGEVSKSQLLEGLGPLPEPAAATSPAASGADTAPATSAPAPAHP</sequence>
<proteinExistence type="predicted"/>
<reference evidence="1 2" key="1">
    <citation type="journal article" date="2019" name="Int. J. Syst. Evol. Microbiol.">
        <title>Acidithiobacillus sulfuriphilus sp. nov.: an extremely acidophilic sulfur-oxidizing chemolithotroph isolated from a neutral pH environment.</title>
        <authorList>
            <person name="Falagan C."/>
            <person name="Moya-Beltran A."/>
            <person name="Castro M."/>
            <person name="Quatrini R."/>
            <person name="Johnson D.B."/>
        </authorList>
    </citation>
    <scope>NUCLEOTIDE SEQUENCE [LARGE SCALE GENOMIC DNA]</scope>
    <source>
        <strain evidence="1 2">CJ-2</strain>
    </source>
</reference>
<protein>
    <submittedName>
        <fullName evidence="1">VacJ family lipoprotein</fullName>
    </submittedName>
</protein>
<gene>
    <name evidence="1" type="ORF">EC580_007620</name>
</gene>
<evidence type="ECO:0000313" key="1">
    <source>
        <dbReference type="EMBL" id="XRI75847.1"/>
    </source>
</evidence>
<evidence type="ECO:0000313" key="2">
    <source>
        <dbReference type="Proteomes" id="UP000271650"/>
    </source>
</evidence>
<accession>A0ACD5HJP9</accession>
<dbReference type="Proteomes" id="UP000271650">
    <property type="component" value="Chromosome"/>
</dbReference>
<keyword evidence="2" id="KW-1185">Reference proteome</keyword>